<keyword evidence="2 6" id="KW-0479">Metal-binding</keyword>
<dbReference type="SUPFAM" id="SSF82927">
    <property type="entry name" value="Cysteine-rich DNA binding domain, (DM domain)"/>
    <property type="match status" value="1"/>
</dbReference>
<dbReference type="FunFam" id="4.10.1040.10:FF:000001">
    <property type="entry name" value="doublesex- and mab-3-related transcription factor 1"/>
    <property type="match status" value="1"/>
</dbReference>
<dbReference type="InterPro" id="IPR026607">
    <property type="entry name" value="DMRT"/>
</dbReference>
<dbReference type="SUPFAM" id="SSF46934">
    <property type="entry name" value="UBA-like"/>
    <property type="match status" value="1"/>
</dbReference>
<dbReference type="PANTHER" id="PTHR12322:SF116">
    <property type="entry name" value="DOUBLESEX-MAB RELATED 99B"/>
    <property type="match status" value="1"/>
</dbReference>
<comment type="similarity">
    <text evidence="1">Belongs to the DMRT family.</text>
</comment>
<keyword evidence="5 6" id="KW-0539">Nucleus</keyword>
<dbReference type="SMART" id="SM00301">
    <property type="entry name" value="DM"/>
    <property type="match status" value="1"/>
</dbReference>
<dbReference type="EMBL" id="JAVRJZ010000018">
    <property type="protein sequence ID" value="KAK2708280.1"/>
    <property type="molecule type" value="Genomic_DNA"/>
</dbReference>
<keyword evidence="12" id="KW-1185">Reference proteome</keyword>
<dbReference type="Gene3D" id="4.10.1040.10">
    <property type="entry name" value="DM DNA-binding domain"/>
    <property type="match status" value="1"/>
</dbReference>
<dbReference type="PROSITE" id="PS51140">
    <property type="entry name" value="CUE"/>
    <property type="match status" value="1"/>
</dbReference>
<dbReference type="InterPro" id="IPR009060">
    <property type="entry name" value="UBA-like_sf"/>
</dbReference>
<evidence type="ECO:0000313" key="12">
    <source>
        <dbReference type="Proteomes" id="UP001187531"/>
    </source>
</evidence>
<comment type="subcellular location">
    <subcellularLocation>
        <location evidence="6">Nucleus</location>
    </subcellularLocation>
</comment>
<protein>
    <submittedName>
        <fullName evidence="10">Doublesex-2</fullName>
    </submittedName>
</protein>
<dbReference type="GO" id="GO:0000981">
    <property type="term" value="F:DNA-binding transcription factor activity, RNA polymerase II-specific"/>
    <property type="evidence" value="ECO:0007669"/>
    <property type="project" value="TreeGrafter"/>
</dbReference>
<reference evidence="11" key="2">
    <citation type="submission" date="2023-07" db="EMBL/GenBank/DDBJ databases">
        <title>Chromosome-level genome assembly of Artemia franciscana.</title>
        <authorList>
            <person name="Jo E."/>
        </authorList>
    </citation>
    <scope>NUCLEOTIDE SEQUENCE</scope>
    <source>
        <tissue evidence="11">Whole body</tissue>
    </source>
</reference>
<feature type="compositionally biased region" description="Polar residues" evidence="7">
    <location>
        <begin position="255"/>
        <end position="265"/>
    </location>
</feature>
<evidence type="ECO:0000313" key="10">
    <source>
        <dbReference type="EMBL" id="AWC26108.1"/>
    </source>
</evidence>
<sequence length="441" mass="48666">MDLASSSKQTQRCPQDPSPPMPTQMSRPHAFLTSLGGISSASTPMSQQLTHSTADPMQAAAAAAIFFRASERYQRTPKCARCRNHGVVSALKGHKRYCRWRECECAKCTLIAERQRVMAAQVALRRQQAQEENEVRELGLLYRTLPNAQTGLNLIPPPSTFQPQLQDQPRIINSDVAVNAPQETKNTDRDQAGRQSVESNDSTGSTSNLERTFPPLKRAPEAQGREDGSPHNYHKRYISPSSSSKLSESDSYRSNNSPPAVNTTVSKSKTPIEILLKIFPDKEKSQLHSALQAHNGDILQAIESLFESAKSKEEVQPRSTFPYASNPAVYQSHDAMNYSAQLQAMVTRLSNTESGFQRPFQRPDLSLPPYHPQNPSPYYSFGRYSSIGSNNGVFPGLSVFPGMPMFSSYPNFPVMSASSQVDSKRESSPQVGDTASDCSSE</sequence>
<name>A0A2S0XSS2_ARTSF</name>
<organism evidence="10">
    <name type="scientific">Artemia franciscana</name>
    <name type="common">Brine shrimp</name>
    <name type="synonym">Artemia sanfranciscana</name>
    <dbReference type="NCBI Taxonomy" id="6661"/>
    <lineage>
        <taxon>Eukaryota</taxon>
        <taxon>Metazoa</taxon>
        <taxon>Ecdysozoa</taxon>
        <taxon>Arthropoda</taxon>
        <taxon>Crustacea</taxon>
        <taxon>Branchiopoda</taxon>
        <taxon>Anostraca</taxon>
        <taxon>Artemiidae</taxon>
        <taxon>Artemia</taxon>
    </lineage>
</organism>
<keyword evidence="4 6" id="KW-0238">DNA-binding</keyword>
<evidence type="ECO:0000259" key="8">
    <source>
        <dbReference type="PROSITE" id="PS50809"/>
    </source>
</evidence>
<keyword evidence="3 6" id="KW-0862">Zinc</keyword>
<dbReference type="Pfam" id="PF03474">
    <property type="entry name" value="DMA"/>
    <property type="match status" value="1"/>
</dbReference>
<evidence type="ECO:0000256" key="6">
    <source>
        <dbReference type="PROSITE-ProRule" id="PRU00070"/>
    </source>
</evidence>
<dbReference type="Proteomes" id="UP001187531">
    <property type="component" value="Unassembled WGS sequence"/>
</dbReference>
<evidence type="ECO:0000313" key="11">
    <source>
        <dbReference type="EMBL" id="KAK2708280.1"/>
    </source>
</evidence>
<feature type="compositionally biased region" description="Polar residues" evidence="7">
    <location>
        <begin position="193"/>
        <end position="210"/>
    </location>
</feature>
<feature type="region of interest" description="Disordered" evidence="7">
    <location>
        <begin position="178"/>
        <end position="265"/>
    </location>
</feature>
<dbReference type="GO" id="GO:0005634">
    <property type="term" value="C:nucleus"/>
    <property type="evidence" value="ECO:0007669"/>
    <property type="project" value="UniProtKB-SubCell"/>
</dbReference>
<feature type="region of interest" description="Disordered" evidence="7">
    <location>
        <begin position="417"/>
        <end position="441"/>
    </location>
</feature>
<evidence type="ECO:0000256" key="2">
    <source>
        <dbReference type="ARBA" id="ARBA00022723"/>
    </source>
</evidence>
<gene>
    <name evidence="11" type="ORF">QYM36_014024</name>
</gene>
<dbReference type="AlphaFoldDB" id="A0A2S0XSS2"/>
<dbReference type="PROSITE" id="PS50809">
    <property type="entry name" value="DM_2"/>
    <property type="match status" value="1"/>
</dbReference>
<reference evidence="10" key="1">
    <citation type="submission" date="2017-06" db="EMBL/GenBank/DDBJ databases">
        <title>Isolating Doublesex genes in Artemia franciscana.</title>
        <authorList>
            <person name="Nguyen D.V."/>
            <person name="Christiaens O."/>
            <person name="De Vos S."/>
            <person name="Smagghe G."/>
            <person name="Bossier P."/>
        </authorList>
    </citation>
    <scope>NUCLEOTIDE SEQUENCE</scope>
</reference>
<feature type="region of interest" description="Disordered" evidence="7">
    <location>
        <begin position="1"/>
        <end position="28"/>
    </location>
</feature>
<dbReference type="GO" id="GO:0007548">
    <property type="term" value="P:sex differentiation"/>
    <property type="evidence" value="ECO:0007669"/>
    <property type="project" value="TreeGrafter"/>
</dbReference>
<feature type="compositionally biased region" description="Polar residues" evidence="7">
    <location>
        <begin position="1"/>
        <end position="13"/>
    </location>
</feature>
<feature type="compositionally biased region" description="Basic and acidic residues" evidence="7">
    <location>
        <begin position="218"/>
        <end position="229"/>
    </location>
</feature>
<evidence type="ECO:0000259" key="9">
    <source>
        <dbReference type="PROSITE" id="PS51140"/>
    </source>
</evidence>
<feature type="DNA-binding region" description="DM" evidence="6">
    <location>
        <begin position="79"/>
        <end position="126"/>
    </location>
</feature>
<dbReference type="PANTHER" id="PTHR12322">
    <property type="entry name" value="DOUBLESEX AND MAB-3 RELATED TRANSCRIPTION FACTOR DMRT"/>
    <property type="match status" value="1"/>
</dbReference>
<feature type="domain" description="DM" evidence="8">
    <location>
        <begin position="79"/>
        <end position="126"/>
    </location>
</feature>
<evidence type="ECO:0000256" key="7">
    <source>
        <dbReference type="SAM" id="MobiDB-lite"/>
    </source>
</evidence>
<dbReference type="PROSITE" id="PS40000">
    <property type="entry name" value="DM_1"/>
    <property type="match status" value="1"/>
</dbReference>
<evidence type="ECO:0000256" key="1">
    <source>
        <dbReference type="ARBA" id="ARBA00006834"/>
    </source>
</evidence>
<dbReference type="EMBL" id="MF287958">
    <property type="protein sequence ID" value="AWC26108.1"/>
    <property type="molecule type" value="mRNA"/>
</dbReference>
<dbReference type="InterPro" id="IPR036407">
    <property type="entry name" value="DM_DNA-bd_sf"/>
</dbReference>
<dbReference type="InterPro" id="IPR001275">
    <property type="entry name" value="DM_DNA-bd"/>
</dbReference>
<dbReference type="GO" id="GO:0043130">
    <property type="term" value="F:ubiquitin binding"/>
    <property type="evidence" value="ECO:0007669"/>
    <property type="project" value="InterPro"/>
</dbReference>
<dbReference type="InterPro" id="IPR003892">
    <property type="entry name" value="CUE"/>
</dbReference>
<feature type="compositionally biased region" description="Polar residues" evidence="7">
    <location>
        <begin position="428"/>
        <end position="441"/>
    </location>
</feature>
<evidence type="ECO:0000256" key="3">
    <source>
        <dbReference type="ARBA" id="ARBA00022833"/>
    </source>
</evidence>
<evidence type="ECO:0000256" key="5">
    <source>
        <dbReference type="ARBA" id="ARBA00023242"/>
    </source>
</evidence>
<dbReference type="Pfam" id="PF00751">
    <property type="entry name" value="DM"/>
    <property type="match status" value="1"/>
</dbReference>
<dbReference type="InterPro" id="IPR005173">
    <property type="entry name" value="DMA"/>
</dbReference>
<dbReference type="GO" id="GO:0046872">
    <property type="term" value="F:metal ion binding"/>
    <property type="evidence" value="ECO:0007669"/>
    <property type="project" value="UniProtKB-KW"/>
</dbReference>
<evidence type="ECO:0000256" key="4">
    <source>
        <dbReference type="ARBA" id="ARBA00023125"/>
    </source>
</evidence>
<feature type="domain" description="CUE" evidence="9">
    <location>
        <begin position="267"/>
        <end position="310"/>
    </location>
</feature>
<accession>A0A2S0XSS2</accession>
<proteinExistence type="evidence at transcript level"/>
<dbReference type="GO" id="GO:0000978">
    <property type="term" value="F:RNA polymerase II cis-regulatory region sequence-specific DNA binding"/>
    <property type="evidence" value="ECO:0007669"/>
    <property type="project" value="TreeGrafter"/>
</dbReference>